<comment type="similarity">
    <text evidence="2 15 16">Belongs to the glutamine synthetase family.</text>
</comment>
<feature type="binding site" evidence="12">
    <location>
        <position position="253"/>
    </location>
    <ligand>
        <name>ATP</name>
        <dbReference type="ChEBI" id="CHEBI:30616"/>
    </ligand>
</feature>
<evidence type="ECO:0000256" key="3">
    <source>
        <dbReference type="ARBA" id="ARBA00011354"/>
    </source>
</evidence>
<dbReference type="PANTHER" id="PTHR43407:SF1">
    <property type="entry name" value="LENGSIN"/>
    <property type="match status" value="1"/>
</dbReference>
<feature type="binding site" evidence="11">
    <location>
        <position position="239"/>
    </location>
    <ligand>
        <name>L-glutamate</name>
        <dbReference type="ChEBI" id="CHEBI:29985"/>
    </ligand>
</feature>
<dbReference type="GO" id="GO:0019740">
    <property type="term" value="P:nitrogen utilization"/>
    <property type="evidence" value="ECO:0007669"/>
    <property type="project" value="TreeGrafter"/>
</dbReference>
<dbReference type="AlphaFoldDB" id="A0A916LKK8"/>
<evidence type="ECO:0000256" key="1">
    <source>
        <dbReference type="ARBA" id="ARBA00004496"/>
    </source>
</evidence>
<feature type="binding site" evidence="11">
    <location>
        <begin position="164"/>
        <end position="165"/>
    </location>
    <ligand>
        <name>L-glutamate</name>
        <dbReference type="ChEBI" id="CHEBI:29985"/>
    </ligand>
</feature>
<comment type="subunit">
    <text evidence="3">Oligomer of 12 subunits arranged in the form of two hexagons.</text>
</comment>
<keyword evidence="13" id="KW-0479">Metal-binding</keyword>
<feature type="binding site" evidence="13">
    <location>
        <position position="120"/>
    </location>
    <ligand>
        <name>Mg(2+)</name>
        <dbReference type="ChEBI" id="CHEBI:18420"/>
        <label>1</label>
    </ligand>
</feature>
<evidence type="ECO:0000313" key="18">
    <source>
        <dbReference type="EMBL" id="CUT05018.1"/>
    </source>
</evidence>
<dbReference type="InterPro" id="IPR027303">
    <property type="entry name" value="Gln_synth_gly_rich_site"/>
</dbReference>
<evidence type="ECO:0000256" key="5">
    <source>
        <dbReference type="ARBA" id="ARBA00022490"/>
    </source>
</evidence>
<evidence type="ECO:0000313" key="19">
    <source>
        <dbReference type="Proteomes" id="UP000243105"/>
    </source>
</evidence>
<feature type="non-terminal residue" evidence="18">
    <location>
        <position position="1"/>
    </location>
</feature>
<dbReference type="GO" id="GO:0006542">
    <property type="term" value="P:glutamine biosynthetic process"/>
    <property type="evidence" value="ECO:0007669"/>
    <property type="project" value="TreeGrafter"/>
</dbReference>
<keyword evidence="8 12" id="KW-0547">Nucleotide-binding</keyword>
<comment type="subcellular location">
    <subcellularLocation>
        <location evidence="1">Cytoplasm</location>
    </subcellularLocation>
</comment>
<feature type="binding site" evidence="12">
    <location>
        <position position="107"/>
    </location>
    <ligand>
        <name>ATP</name>
        <dbReference type="ChEBI" id="CHEBI:30616"/>
    </ligand>
</feature>
<feature type="binding site" evidence="11">
    <location>
        <position position="221"/>
    </location>
    <ligand>
        <name>L-glutamate</name>
        <dbReference type="ChEBI" id="CHEBI:29985"/>
    </ligand>
</feature>
<feature type="domain" description="GS catalytic" evidence="17">
    <location>
        <begin position="5"/>
        <end position="370"/>
    </location>
</feature>
<dbReference type="SMART" id="SM01230">
    <property type="entry name" value="Gln-synt_C"/>
    <property type="match status" value="1"/>
</dbReference>
<dbReference type="RefSeq" id="WP_072264207.1">
    <property type="nucleotide sequence ID" value="NZ_CZVV01000144.1"/>
</dbReference>
<dbReference type="SUPFAM" id="SSF55931">
    <property type="entry name" value="Glutamine synthetase/guanido kinase"/>
    <property type="match status" value="1"/>
</dbReference>
<dbReference type="InterPro" id="IPR008146">
    <property type="entry name" value="Gln_synth_cat_dom"/>
</dbReference>
<dbReference type="GO" id="GO:0005524">
    <property type="term" value="F:ATP binding"/>
    <property type="evidence" value="ECO:0007669"/>
    <property type="project" value="UniProtKB-KW"/>
</dbReference>
<protein>
    <recommendedName>
        <fullName evidence="4">Glutamine synthetase</fullName>
    </recommendedName>
    <alternativeName>
        <fullName evidence="10">Glutamate--ammonia ligase</fullName>
    </alternativeName>
</protein>
<evidence type="ECO:0000256" key="16">
    <source>
        <dbReference type="RuleBase" id="RU000384"/>
    </source>
</evidence>
<keyword evidence="9 12" id="KW-0067">ATP-binding</keyword>
<dbReference type="GO" id="GO:0046872">
    <property type="term" value="F:metal ion binding"/>
    <property type="evidence" value="ECO:0007669"/>
    <property type="project" value="UniProtKB-KW"/>
</dbReference>
<evidence type="ECO:0000256" key="9">
    <source>
        <dbReference type="ARBA" id="ARBA00022840"/>
    </source>
</evidence>
<evidence type="ECO:0000256" key="15">
    <source>
        <dbReference type="PROSITE-ProRule" id="PRU01331"/>
    </source>
</evidence>
<accession>A0A916LKK8</accession>
<dbReference type="NCBIfam" id="TIGR00653">
    <property type="entry name" value="GlnA"/>
    <property type="match status" value="1"/>
</dbReference>
<evidence type="ECO:0000256" key="14">
    <source>
        <dbReference type="PIRSR" id="PIRSR604809-50"/>
    </source>
</evidence>
<keyword evidence="7" id="KW-0436">Ligase</keyword>
<keyword evidence="13" id="KW-0460">Magnesium</keyword>
<evidence type="ECO:0000256" key="7">
    <source>
        <dbReference type="ARBA" id="ARBA00022598"/>
    </source>
</evidence>
<evidence type="ECO:0000256" key="6">
    <source>
        <dbReference type="ARBA" id="ARBA00022553"/>
    </source>
</evidence>
<dbReference type="FunFam" id="3.30.590.10:FF:000001">
    <property type="entry name" value="Glutamine synthetase"/>
    <property type="match status" value="1"/>
</dbReference>
<dbReference type="PANTHER" id="PTHR43407">
    <property type="entry name" value="GLUTAMINE SYNTHETASE"/>
    <property type="match status" value="1"/>
</dbReference>
<feature type="binding site" evidence="13">
    <location>
        <position position="258"/>
    </location>
    <ligand>
        <name>Mg(2+)</name>
        <dbReference type="ChEBI" id="CHEBI:18420"/>
        <label>1</label>
    </ligand>
</feature>
<comment type="caution">
    <text evidence="18">The sequence shown here is derived from an EMBL/GenBank/DDBJ whole genome shotgun (WGS) entry which is preliminary data.</text>
</comment>
<feature type="binding site" evidence="12">
    <location>
        <begin position="123"/>
        <end position="125"/>
    </location>
    <ligand>
        <name>ATP</name>
        <dbReference type="ChEBI" id="CHEBI:30616"/>
    </ligand>
</feature>
<evidence type="ECO:0000256" key="13">
    <source>
        <dbReference type="PIRSR" id="PIRSR604809-3"/>
    </source>
</evidence>
<feature type="binding site" evidence="11">
    <location>
        <position position="227"/>
    </location>
    <ligand>
        <name>L-glutamate</name>
        <dbReference type="ChEBI" id="CHEBI:29985"/>
    </ligand>
</feature>
<reference evidence="18 19" key="1">
    <citation type="submission" date="2015-11" db="EMBL/GenBank/DDBJ databases">
        <authorList>
            <person name="Varghese N."/>
        </authorList>
    </citation>
    <scope>NUCLEOTIDE SEQUENCE [LARGE SCALE GENOMIC DNA]</scope>
    <source>
        <strain evidence="18 19">JGI-25</strain>
    </source>
</reference>
<dbReference type="PROSITE" id="PS00181">
    <property type="entry name" value="GLNA_ATP"/>
    <property type="match status" value="1"/>
</dbReference>
<feature type="binding site" evidence="13">
    <location>
        <position position="30"/>
    </location>
    <ligand>
        <name>Mg(2+)</name>
        <dbReference type="ChEBI" id="CHEBI:18420"/>
        <label>1</label>
    </ligand>
</feature>
<dbReference type="GO" id="GO:0004356">
    <property type="term" value="F:glutamine synthetase activity"/>
    <property type="evidence" value="ECO:0007669"/>
    <property type="project" value="InterPro"/>
</dbReference>
<dbReference type="InterPro" id="IPR004809">
    <property type="entry name" value="Gln_synth_I"/>
</dbReference>
<dbReference type="GO" id="GO:0016020">
    <property type="term" value="C:membrane"/>
    <property type="evidence" value="ECO:0007669"/>
    <property type="project" value="TreeGrafter"/>
</dbReference>
<evidence type="ECO:0000259" key="17">
    <source>
        <dbReference type="PROSITE" id="PS51987"/>
    </source>
</evidence>
<keyword evidence="5" id="KW-0963">Cytoplasm</keyword>
<evidence type="ECO:0000256" key="10">
    <source>
        <dbReference type="ARBA" id="ARBA00030668"/>
    </source>
</evidence>
<comment type="cofactor">
    <cofactor evidence="13">
        <name>Mg(2+)</name>
        <dbReference type="ChEBI" id="CHEBI:18420"/>
    </cofactor>
    <text evidence="13">Binds 2 Mg(2+) ions per subunit.</text>
</comment>
<gene>
    <name evidence="18" type="ORF">JGI25_01516</name>
</gene>
<dbReference type="InterPro" id="IPR014746">
    <property type="entry name" value="Gln_synth/guanido_kin_cat_dom"/>
</dbReference>
<feature type="binding site" evidence="12">
    <location>
        <begin position="171"/>
        <end position="173"/>
    </location>
    <ligand>
        <name>ATP</name>
        <dbReference type="ChEBI" id="CHEBI:30616"/>
    </ligand>
</feature>
<feature type="binding site" evidence="13">
    <location>
        <position position="112"/>
    </location>
    <ligand>
        <name>Mg(2+)</name>
        <dbReference type="ChEBI" id="CHEBI:18420"/>
        <label>1</label>
    </ligand>
</feature>
<proteinExistence type="inferred from homology"/>
<evidence type="ECO:0000256" key="11">
    <source>
        <dbReference type="PIRSR" id="PIRSR604809-1"/>
    </source>
</evidence>
<name>A0A916LKK8_KRYT1</name>
<feature type="binding site" evidence="13">
    <location>
        <position position="169"/>
    </location>
    <ligand>
        <name>Mg(2+)</name>
        <dbReference type="ChEBI" id="CHEBI:18420"/>
        <label>1</label>
    </ligand>
</feature>
<evidence type="ECO:0000256" key="12">
    <source>
        <dbReference type="PIRSR" id="PIRSR604809-2"/>
    </source>
</evidence>
<dbReference type="Proteomes" id="UP000243105">
    <property type="component" value="Unassembled WGS sequence"/>
</dbReference>
<dbReference type="Pfam" id="PF00120">
    <property type="entry name" value="Gln-synt_C"/>
    <property type="match status" value="1"/>
</dbReference>
<evidence type="ECO:0000256" key="8">
    <source>
        <dbReference type="ARBA" id="ARBA00022741"/>
    </source>
</evidence>
<evidence type="ECO:0000256" key="2">
    <source>
        <dbReference type="ARBA" id="ARBA00009897"/>
    </source>
</evidence>
<feature type="modified residue" description="O-AMP-tyrosine" evidence="14">
    <location>
        <position position="298"/>
    </location>
</feature>
<dbReference type="PROSITE" id="PS51987">
    <property type="entry name" value="GS_CATALYTIC"/>
    <property type="match status" value="1"/>
</dbReference>
<sequence>YERCPRYIAQKAEMYLKSTGIADTVYFGPEAEFFIFDDVRFDQNAHEGYYYIDSIEGQWNSGRDEKPNLAYKPRYKEGYFPVPPTDSLNDIRNEMVLIMEQCGLEVEAQHHEVATGGQCEIDFRFAPLVRCADNLLIFKYIVKNVARRHGKTATFMPKPLFGDNGSGMHCHQSLWKNGQPLFYGNGYANLSEIALYYIGGILKHAPALCAFTNPTTNSYKRLVPGFEAPVNLAYSQRNRSAAIRIPVYSSSPKAKRIEVRFPDGSCNPYLAFSAMLMAGIDGIINKIDPGEPLDKDIYALPPEELKNIPSTPGSLEEALRALEKDHEFLLRGDVFTEDVIEAWIKYKWEKEVNPMRMRPHPYEFVIYFDV</sequence>
<organism evidence="18 19">
    <name type="scientific">Kryptobacter tengchongensis</name>
    <dbReference type="NCBI Taxonomy" id="1643429"/>
    <lineage>
        <taxon>Bacteria</taxon>
        <taxon>Pseudomonadati</taxon>
        <taxon>Candidatus Kryptoniota</taxon>
        <taxon>Candidatus Kryptobacter</taxon>
    </lineage>
</organism>
<feature type="binding site" evidence="13">
    <location>
        <position position="32"/>
    </location>
    <ligand>
        <name>Mg(2+)</name>
        <dbReference type="ChEBI" id="CHEBI:18420"/>
        <label>1</label>
    </ligand>
</feature>
<keyword evidence="6 14" id="KW-0597">Phosphoprotein</keyword>
<evidence type="ECO:0000256" key="4">
    <source>
        <dbReference type="ARBA" id="ARBA00021364"/>
    </source>
</evidence>
<dbReference type="EMBL" id="CZVV01000144">
    <property type="protein sequence ID" value="CUT05018.1"/>
    <property type="molecule type" value="Genomic_DNA"/>
</dbReference>
<dbReference type="Gene3D" id="3.30.590.10">
    <property type="entry name" value="Glutamine synthetase/guanido kinase, catalytic domain"/>
    <property type="match status" value="1"/>
</dbReference>
<feature type="binding site" evidence="12">
    <location>
        <position position="239"/>
    </location>
    <ligand>
        <name>ATP</name>
        <dbReference type="ChEBI" id="CHEBI:30616"/>
    </ligand>
</feature>
<dbReference type="GO" id="GO:0005737">
    <property type="term" value="C:cytoplasm"/>
    <property type="evidence" value="ECO:0007669"/>
    <property type="project" value="UniProtKB-SubCell"/>
</dbReference>
<dbReference type="InterPro" id="IPR001637">
    <property type="entry name" value="Gln_synth_I_adenylation_site"/>
</dbReference>
<feature type="binding site" evidence="11">
    <location>
        <position position="260"/>
    </location>
    <ligand>
        <name>L-glutamate</name>
        <dbReference type="ChEBI" id="CHEBI:29985"/>
    </ligand>
</feature>
<dbReference type="PROSITE" id="PS00182">
    <property type="entry name" value="GLNA_ADENYLATION"/>
    <property type="match status" value="1"/>
</dbReference>